<dbReference type="PROSITE" id="PS51819">
    <property type="entry name" value="VOC"/>
    <property type="match status" value="1"/>
</dbReference>
<dbReference type="Pfam" id="PF00903">
    <property type="entry name" value="Glyoxalase"/>
    <property type="match status" value="1"/>
</dbReference>
<dbReference type="InterPro" id="IPR037523">
    <property type="entry name" value="VOC_core"/>
</dbReference>
<dbReference type="InterPro" id="IPR004360">
    <property type="entry name" value="Glyas_Fos-R_dOase_dom"/>
</dbReference>
<comment type="caution">
    <text evidence="2">The sequence shown here is derived from an EMBL/GenBank/DDBJ whole genome shotgun (WGS) entry which is preliminary data.</text>
</comment>
<dbReference type="InterPro" id="IPR029068">
    <property type="entry name" value="Glyas_Bleomycin-R_OHBP_Dase"/>
</dbReference>
<gene>
    <name evidence="2" type="ORF">ACFO4L_11910</name>
</gene>
<dbReference type="CDD" id="cd06587">
    <property type="entry name" value="VOC"/>
    <property type="match status" value="1"/>
</dbReference>
<proteinExistence type="predicted"/>
<dbReference type="Gene3D" id="3.10.180.10">
    <property type="entry name" value="2,3-Dihydroxybiphenyl 1,2-Dioxygenase, domain 1"/>
    <property type="match status" value="1"/>
</dbReference>
<dbReference type="Proteomes" id="UP001595896">
    <property type="component" value="Unassembled WGS sequence"/>
</dbReference>
<reference evidence="3" key="1">
    <citation type="journal article" date="2019" name="Int. J. Syst. Evol. Microbiol.">
        <title>The Global Catalogue of Microorganisms (GCM) 10K type strain sequencing project: providing services to taxonomists for standard genome sequencing and annotation.</title>
        <authorList>
            <consortium name="The Broad Institute Genomics Platform"/>
            <consortium name="The Broad Institute Genome Sequencing Center for Infectious Disease"/>
            <person name="Wu L."/>
            <person name="Ma J."/>
        </authorList>
    </citation>
    <scope>NUCLEOTIDE SEQUENCE [LARGE SCALE GENOMIC DNA]</scope>
    <source>
        <strain evidence="3">JCM 12165</strain>
    </source>
</reference>
<organism evidence="2 3">
    <name type="scientific">Bacillus daqingensis</name>
    <dbReference type="NCBI Taxonomy" id="872396"/>
    <lineage>
        <taxon>Bacteria</taxon>
        <taxon>Bacillati</taxon>
        <taxon>Bacillota</taxon>
        <taxon>Bacilli</taxon>
        <taxon>Bacillales</taxon>
        <taxon>Bacillaceae</taxon>
        <taxon>Bacillus</taxon>
    </lineage>
</organism>
<dbReference type="SUPFAM" id="SSF54593">
    <property type="entry name" value="Glyoxalase/Bleomycin resistance protein/Dihydroxybiphenyl dioxygenase"/>
    <property type="match status" value="1"/>
</dbReference>
<evidence type="ECO:0000259" key="1">
    <source>
        <dbReference type="PROSITE" id="PS51819"/>
    </source>
</evidence>
<keyword evidence="3" id="KW-1185">Reference proteome</keyword>
<protein>
    <submittedName>
        <fullName evidence="2">VOC family protein</fullName>
    </submittedName>
</protein>
<dbReference type="RefSeq" id="WP_377909898.1">
    <property type="nucleotide sequence ID" value="NZ_JBHSGK010000013.1"/>
</dbReference>
<evidence type="ECO:0000313" key="2">
    <source>
        <dbReference type="EMBL" id="MFC4737296.1"/>
    </source>
</evidence>
<accession>A0ABV9NYB7</accession>
<dbReference type="InterPro" id="IPR052164">
    <property type="entry name" value="Anthracycline_SecMetBiosynth"/>
</dbReference>
<name>A0ABV9NYB7_9BACI</name>
<evidence type="ECO:0000313" key="3">
    <source>
        <dbReference type="Proteomes" id="UP001595896"/>
    </source>
</evidence>
<sequence length="116" mass="13598">MKTKLAHVRINVKDLERAVHWYTRTLGWKVETEWPREKPNYVHFEAADGAVFALMENEDFPSAGRFNFHAEDVDSLWGKLKNQVRVLEPLFETEYGSRKFTIQDPDGNELGFVQEQ</sequence>
<dbReference type="EMBL" id="JBHSGK010000013">
    <property type="protein sequence ID" value="MFC4737296.1"/>
    <property type="molecule type" value="Genomic_DNA"/>
</dbReference>
<dbReference type="PANTHER" id="PTHR33993">
    <property type="entry name" value="GLYOXALASE-RELATED"/>
    <property type="match status" value="1"/>
</dbReference>
<feature type="domain" description="VOC" evidence="1">
    <location>
        <begin position="4"/>
        <end position="115"/>
    </location>
</feature>